<sequence length="162" mass="17253">MKLILLLSAGSWALVSARNISSINLGHYRFPHNDVFIAWSPFAPSTTEELDEVCVKSGAIKGTATWSAVRTSSTDTTGPICGSPFNVTSDETGVTYRDLELACSDDNSEGLASQVTAVVDAASKQTVQTCVPVLKDGEEFYLHEGCSNYHGSSVSFNFACSS</sequence>
<feature type="signal peptide" evidence="1">
    <location>
        <begin position="1"/>
        <end position="17"/>
    </location>
</feature>
<reference evidence="2 3" key="1">
    <citation type="submission" date="2018-12" db="EMBL/GenBank/DDBJ databases">
        <title>Genome sequence and assembly of Colletotrichum trifolii.</title>
        <authorList>
            <person name="Gan P."/>
            <person name="Shirasu K."/>
        </authorList>
    </citation>
    <scope>NUCLEOTIDE SEQUENCE [LARGE SCALE GENOMIC DNA]</scope>
    <source>
        <strain evidence="2 3">543-2</strain>
    </source>
</reference>
<feature type="chain" id="PRO_5020217541" description="Cyanovirin-N domain-containing protein" evidence="1">
    <location>
        <begin position="18"/>
        <end position="162"/>
    </location>
</feature>
<dbReference type="EMBL" id="RYZW01000084">
    <property type="protein sequence ID" value="TDZ49987.1"/>
    <property type="molecule type" value="Genomic_DNA"/>
</dbReference>
<evidence type="ECO:0000256" key="1">
    <source>
        <dbReference type="SAM" id="SignalP"/>
    </source>
</evidence>
<comment type="caution">
    <text evidence="2">The sequence shown here is derived from an EMBL/GenBank/DDBJ whole genome shotgun (WGS) entry which is preliminary data.</text>
</comment>
<dbReference type="AlphaFoldDB" id="A0A4R8R990"/>
<accession>A0A4R8R990</accession>
<keyword evidence="1" id="KW-0732">Signal</keyword>
<gene>
    <name evidence="2" type="ORF">CTRI78_v007682</name>
</gene>
<evidence type="ECO:0000313" key="3">
    <source>
        <dbReference type="Proteomes" id="UP000295703"/>
    </source>
</evidence>
<evidence type="ECO:0000313" key="2">
    <source>
        <dbReference type="EMBL" id="TDZ49987.1"/>
    </source>
</evidence>
<organism evidence="2 3">
    <name type="scientific">Colletotrichum trifolii</name>
    <dbReference type="NCBI Taxonomy" id="5466"/>
    <lineage>
        <taxon>Eukaryota</taxon>
        <taxon>Fungi</taxon>
        <taxon>Dikarya</taxon>
        <taxon>Ascomycota</taxon>
        <taxon>Pezizomycotina</taxon>
        <taxon>Sordariomycetes</taxon>
        <taxon>Hypocreomycetidae</taxon>
        <taxon>Glomerellales</taxon>
        <taxon>Glomerellaceae</taxon>
        <taxon>Colletotrichum</taxon>
        <taxon>Colletotrichum orbiculare species complex</taxon>
    </lineage>
</organism>
<proteinExistence type="predicted"/>
<protein>
    <recommendedName>
        <fullName evidence="4">Cyanovirin-N domain-containing protein</fullName>
    </recommendedName>
</protein>
<name>A0A4R8R990_COLTR</name>
<dbReference type="Proteomes" id="UP000295703">
    <property type="component" value="Unassembled WGS sequence"/>
</dbReference>
<evidence type="ECO:0008006" key="4">
    <source>
        <dbReference type="Google" id="ProtNLM"/>
    </source>
</evidence>
<keyword evidence="3" id="KW-1185">Reference proteome</keyword>